<reference evidence="3" key="1">
    <citation type="journal article" date="2019" name="Int. J. Syst. Evol. Microbiol.">
        <title>The Global Catalogue of Microorganisms (GCM) 10K type strain sequencing project: providing services to taxonomists for standard genome sequencing and annotation.</title>
        <authorList>
            <consortium name="The Broad Institute Genomics Platform"/>
            <consortium name="The Broad Institute Genome Sequencing Center for Infectious Disease"/>
            <person name="Wu L."/>
            <person name="Ma J."/>
        </authorList>
    </citation>
    <scope>NUCLEOTIDE SEQUENCE [LARGE SCALE GENOMIC DNA]</scope>
    <source>
        <strain evidence="3">JCM 18123</strain>
    </source>
</reference>
<feature type="region of interest" description="Disordered" evidence="1">
    <location>
        <begin position="1"/>
        <end position="31"/>
    </location>
</feature>
<evidence type="ECO:0000313" key="3">
    <source>
        <dbReference type="Proteomes" id="UP001499993"/>
    </source>
</evidence>
<keyword evidence="3" id="KW-1185">Reference proteome</keyword>
<protein>
    <submittedName>
        <fullName evidence="2">Uncharacterized protein</fullName>
    </submittedName>
</protein>
<dbReference type="EMBL" id="BAABIK010000013">
    <property type="protein sequence ID" value="GAA4942458.1"/>
    <property type="molecule type" value="Genomic_DNA"/>
</dbReference>
<dbReference type="Proteomes" id="UP001499993">
    <property type="component" value="Unassembled WGS sequence"/>
</dbReference>
<accession>A0ABP9GJR5</accession>
<gene>
    <name evidence="2" type="ORF">GCM10023224_26060</name>
</gene>
<feature type="region of interest" description="Disordered" evidence="1">
    <location>
        <begin position="48"/>
        <end position="71"/>
    </location>
</feature>
<sequence>MALATTAAKAAGGPTTRAHDEGSNGGGGLGPQGSVRVLAGCASDVGGEGGEWFGPRPPVRATAGGSRGDGPRARALGRLEWTFRIYGAGVVPRVRDARSNQRAAPPLGLDSAIRKFVRRLVLFIPVPGWHAGPHGDETAENRTLGPSGLHPAGFVALGDAADLPKRGANRAIRRKSSRVKACCGVPEGRGVHQGSLVARQIEAPLPNARFVAPVWPTSRDRPPRRTGGFRTGAGGSI</sequence>
<name>A0ABP9GJR5_9ACTN</name>
<comment type="caution">
    <text evidence="2">The sequence shown here is derived from an EMBL/GenBank/DDBJ whole genome shotgun (WGS) entry which is preliminary data.</text>
</comment>
<evidence type="ECO:0000256" key="1">
    <source>
        <dbReference type="SAM" id="MobiDB-lite"/>
    </source>
</evidence>
<organism evidence="2 3">
    <name type="scientific">Streptomonospora halophila</name>
    <dbReference type="NCBI Taxonomy" id="427369"/>
    <lineage>
        <taxon>Bacteria</taxon>
        <taxon>Bacillati</taxon>
        <taxon>Actinomycetota</taxon>
        <taxon>Actinomycetes</taxon>
        <taxon>Streptosporangiales</taxon>
        <taxon>Nocardiopsidaceae</taxon>
        <taxon>Streptomonospora</taxon>
    </lineage>
</organism>
<feature type="compositionally biased region" description="Low complexity" evidence="1">
    <location>
        <begin position="1"/>
        <end position="16"/>
    </location>
</feature>
<proteinExistence type="predicted"/>
<evidence type="ECO:0000313" key="2">
    <source>
        <dbReference type="EMBL" id="GAA4942458.1"/>
    </source>
</evidence>
<feature type="region of interest" description="Disordered" evidence="1">
    <location>
        <begin position="213"/>
        <end position="237"/>
    </location>
</feature>